<evidence type="ECO:0008006" key="3">
    <source>
        <dbReference type="Google" id="ProtNLM"/>
    </source>
</evidence>
<protein>
    <recommendedName>
        <fullName evidence="3">Phage tail protein</fullName>
    </recommendedName>
</protein>
<name>A0AB33WL77_9PSED</name>
<dbReference type="AlphaFoldDB" id="A0AB33WL77"/>
<dbReference type="RefSeq" id="WP_009048070.1">
    <property type="nucleotide sequence ID" value="NZ_CM001490.1"/>
</dbReference>
<reference evidence="1 2" key="1">
    <citation type="journal article" date="2012" name="PLoS Genet.">
        <title>Comparative Genomics of Plant-Associated Pseudomonas spp.: Insights into Diversity and Inheritance of Traits Involved in Multitrophic Interactions.</title>
        <authorList>
            <person name="Loper J.E."/>
            <person name="Hassan K.A."/>
            <person name="Mavrodi D.V."/>
            <person name="Davis E.W.II."/>
            <person name="Lim C.K."/>
            <person name="Shaffer B.T."/>
            <person name="Elbourne L.D."/>
            <person name="Stockwell V.O."/>
            <person name="Hartney S.L."/>
            <person name="Breakwell K."/>
            <person name="Henkels M.D."/>
            <person name="Tetu S.G."/>
            <person name="Rangel L.I."/>
            <person name="Kidarsa T.A."/>
            <person name="Wilson N.L."/>
            <person name="van de Mortel J.E."/>
            <person name="Song C."/>
            <person name="Blumhagen R."/>
            <person name="Radune D."/>
            <person name="Hostetler J.B."/>
            <person name="Brinkac L.M."/>
            <person name="Durkin A.S."/>
            <person name="Kluepfel D.A."/>
            <person name="Wechter W.P."/>
            <person name="Anderson A.J."/>
            <person name="Kim Y.C."/>
            <person name="Pierson L.S.III."/>
            <person name="Pierson E.A."/>
            <person name="Lindow S.E."/>
            <person name="Kobayashi D.Y."/>
            <person name="Raaijmakers J.M."/>
            <person name="Weller D.M."/>
            <person name="Thomashow L.S."/>
            <person name="Allen A.E."/>
            <person name="Paulsen I.T."/>
        </authorList>
    </citation>
    <scope>NUCLEOTIDE SEQUENCE [LARGE SCALE GENOMIC DNA]</scope>
    <source>
        <strain evidence="1 2">O6</strain>
    </source>
</reference>
<comment type="caution">
    <text evidence="1">The sequence shown here is derived from an EMBL/GenBank/DDBJ whole genome shotgun (WGS) entry which is preliminary data.</text>
</comment>
<dbReference type="Proteomes" id="UP000003790">
    <property type="component" value="Chromosome"/>
</dbReference>
<organism evidence="1 2">
    <name type="scientific">Pseudomonas chlororaphis O6</name>
    <dbReference type="NCBI Taxonomy" id="1037915"/>
    <lineage>
        <taxon>Bacteria</taxon>
        <taxon>Pseudomonadati</taxon>
        <taxon>Pseudomonadota</taxon>
        <taxon>Gammaproteobacteria</taxon>
        <taxon>Pseudomonadales</taxon>
        <taxon>Pseudomonadaceae</taxon>
        <taxon>Pseudomonas</taxon>
    </lineage>
</organism>
<proteinExistence type="predicted"/>
<evidence type="ECO:0000313" key="1">
    <source>
        <dbReference type="EMBL" id="EIM13843.1"/>
    </source>
</evidence>
<evidence type="ECO:0000313" key="2">
    <source>
        <dbReference type="Proteomes" id="UP000003790"/>
    </source>
</evidence>
<sequence>MAWLRAGTVAVTNGSTTVTGTGTGFAANTRVGDAFIGPDGRQYELANVASDTVISITPAYQGATASGASYAIMPVQGYQKGLADQVRDWVNTYGAKMAALGTTGNYDILPLAKGGTGNTTGTATKLAAAAIVGPVSQSGGVPTGAIIESGNGVNGRYVRWADGTQHCWITMNYYTAIDAPQMGVYVSGWITWSFQAPFIARPNVLITARDDTFLFGSSVSGTTAGEVVRFASATPLAAGAKLATLFAVGRWF</sequence>
<accession>A0AB33WL77</accession>
<dbReference type="EMBL" id="AHOT01000027">
    <property type="protein sequence ID" value="EIM13843.1"/>
    <property type="molecule type" value="Genomic_DNA"/>
</dbReference>
<gene>
    <name evidence="1" type="ORF">PchlO6_2174</name>
</gene>